<accession>A0A1I5UEG0</accession>
<keyword evidence="5 6" id="KW-0472">Membrane</keyword>
<evidence type="ECO:0000256" key="6">
    <source>
        <dbReference type="SAM" id="Phobius"/>
    </source>
</evidence>
<evidence type="ECO:0000313" key="8">
    <source>
        <dbReference type="EMBL" id="SFP93598.1"/>
    </source>
</evidence>
<evidence type="ECO:0000256" key="1">
    <source>
        <dbReference type="ARBA" id="ARBA00004651"/>
    </source>
</evidence>
<dbReference type="STRING" id="634430.SAMN04488241_111112"/>
<dbReference type="GO" id="GO:0004190">
    <property type="term" value="F:aspartic-type endopeptidase activity"/>
    <property type="evidence" value="ECO:0007669"/>
    <property type="project" value="InterPro"/>
</dbReference>
<feature type="domain" description="Prepilin type IV endopeptidase peptidase" evidence="7">
    <location>
        <begin position="18"/>
        <end position="120"/>
    </location>
</feature>
<dbReference type="Proteomes" id="UP000199586">
    <property type="component" value="Unassembled WGS sequence"/>
</dbReference>
<keyword evidence="2" id="KW-1003">Cell membrane</keyword>
<gene>
    <name evidence="8" type="ORF">SAMN04488241_111112</name>
</gene>
<feature type="transmembrane region" description="Helical" evidence="6">
    <location>
        <begin position="66"/>
        <end position="84"/>
    </location>
</feature>
<keyword evidence="9" id="KW-1185">Reference proteome</keyword>
<dbReference type="AlphaFoldDB" id="A0A1I5UEG0"/>
<sequence>MPFTMDGEILRAALALTLGGLLVSAGIEDARTREIADGKSIAIALAAPLWWWANGISWWPGVPVQLLIGAGTFAVFALAFHVGMMGGGDVKLLAALSLWLPLGGWASMLVAMSLAGGVVTAAMLVERRWKGGEVEVPYGVAIAIAGLLALREPVLNQFA</sequence>
<evidence type="ECO:0000256" key="5">
    <source>
        <dbReference type="ARBA" id="ARBA00023136"/>
    </source>
</evidence>
<name>A0A1I5UEG0_9SPHN</name>
<evidence type="ECO:0000313" key="9">
    <source>
        <dbReference type="Proteomes" id="UP000199586"/>
    </source>
</evidence>
<keyword evidence="4 6" id="KW-1133">Transmembrane helix</keyword>
<feature type="transmembrane region" description="Helical" evidence="6">
    <location>
        <begin position="41"/>
        <end position="59"/>
    </location>
</feature>
<evidence type="ECO:0000259" key="7">
    <source>
        <dbReference type="Pfam" id="PF01478"/>
    </source>
</evidence>
<reference evidence="8 9" key="1">
    <citation type="submission" date="2016-10" db="EMBL/GenBank/DDBJ databases">
        <authorList>
            <person name="de Groot N.N."/>
        </authorList>
    </citation>
    <scope>NUCLEOTIDE SEQUENCE [LARGE SCALE GENOMIC DNA]</scope>
    <source>
        <strain evidence="8 9">CGMCC 1.9113</strain>
    </source>
</reference>
<dbReference type="EMBL" id="FOXP01000011">
    <property type="protein sequence ID" value="SFP93598.1"/>
    <property type="molecule type" value="Genomic_DNA"/>
</dbReference>
<organism evidence="8 9">
    <name type="scientific">Sphingomonas rubra</name>
    <dbReference type="NCBI Taxonomy" id="634430"/>
    <lineage>
        <taxon>Bacteria</taxon>
        <taxon>Pseudomonadati</taxon>
        <taxon>Pseudomonadota</taxon>
        <taxon>Alphaproteobacteria</taxon>
        <taxon>Sphingomonadales</taxon>
        <taxon>Sphingomonadaceae</taxon>
        <taxon>Sphingomonas</taxon>
    </lineage>
</organism>
<evidence type="ECO:0000256" key="2">
    <source>
        <dbReference type="ARBA" id="ARBA00022475"/>
    </source>
</evidence>
<proteinExistence type="predicted"/>
<feature type="transmembrane region" description="Helical" evidence="6">
    <location>
        <begin position="104"/>
        <end position="125"/>
    </location>
</feature>
<dbReference type="Gene3D" id="1.20.120.1220">
    <property type="match status" value="1"/>
</dbReference>
<dbReference type="InterPro" id="IPR000045">
    <property type="entry name" value="Prepilin_IV_endopep_pep"/>
</dbReference>
<comment type="subcellular location">
    <subcellularLocation>
        <location evidence="1">Cell membrane</location>
        <topology evidence="1">Multi-pass membrane protein</topology>
    </subcellularLocation>
</comment>
<dbReference type="PANTHER" id="PTHR36506:SF1">
    <property type="entry name" value="PREFLAGELLIN PEPTIDASE"/>
    <property type="match status" value="1"/>
</dbReference>
<evidence type="ECO:0000256" key="4">
    <source>
        <dbReference type="ARBA" id="ARBA00022989"/>
    </source>
</evidence>
<evidence type="ECO:0000256" key="3">
    <source>
        <dbReference type="ARBA" id="ARBA00022692"/>
    </source>
</evidence>
<dbReference type="PANTHER" id="PTHR36506">
    <property type="entry name" value="PREFLAGELLIN PEPTIDASE"/>
    <property type="match status" value="1"/>
</dbReference>
<dbReference type="InterPro" id="IPR052218">
    <property type="entry name" value="Preflagellin_Peptidase"/>
</dbReference>
<dbReference type="Pfam" id="PF01478">
    <property type="entry name" value="Peptidase_A24"/>
    <property type="match status" value="1"/>
</dbReference>
<keyword evidence="3 6" id="KW-0812">Transmembrane</keyword>
<protein>
    <submittedName>
        <fullName evidence="8">Prepilin peptidase CpaA</fullName>
    </submittedName>
</protein>
<dbReference type="GO" id="GO:0005886">
    <property type="term" value="C:plasma membrane"/>
    <property type="evidence" value="ECO:0007669"/>
    <property type="project" value="UniProtKB-SubCell"/>
</dbReference>